<organism evidence="1 2">
    <name type="scientific">Lithohypha guttulata</name>
    <dbReference type="NCBI Taxonomy" id="1690604"/>
    <lineage>
        <taxon>Eukaryota</taxon>
        <taxon>Fungi</taxon>
        <taxon>Dikarya</taxon>
        <taxon>Ascomycota</taxon>
        <taxon>Pezizomycotina</taxon>
        <taxon>Eurotiomycetes</taxon>
        <taxon>Chaetothyriomycetidae</taxon>
        <taxon>Chaetothyriales</taxon>
        <taxon>Trichomeriaceae</taxon>
        <taxon>Lithohypha</taxon>
    </lineage>
</organism>
<gene>
    <name evidence="1" type="ORF">LTR24_007959</name>
</gene>
<reference evidence="1 2" key="1">
    <citation type="submission" date="2023-08" db="EMBL/GenBank/DDBJ databases">
        <title>Black Yeasts Isolated from many extreme environments.</title>
        <authorList>
            <person name="Coleine C."/>
            <person name="Stajich J.E."/>
            <person name="Selbmann L."/>
        </authorList>
    </citation>
    <scope>NUCLEOTIDE SEQUENCE [LARGE SCALE GENOMIC DNA]</scope>
    <source>
        <strain evidence="1 2">CCFEE 5885</strain>
    </source>
</reference>
<protein>
    <submittedName>
        <fullName evidence="1">Uncharacterized protein</fullName>
    </submittedName>
</protein>
<evidence type="ECO:0000313" key="1">
    <source>
        <dbReference type="EMBL" id="KAK5082522.1"/>
    </source>
</evidence>
<dbReference type="Proteomes" id="UP001345013">
    <property type="component" value="Unassembled WGS sequence"/>
</dbReference>
<evidence type="ECO:0000313" key="2">
    <source>
        <dbReference type="Proteomes" id="UP001345013"/>
    </source>
</evidence>
<sequence length="75" mass="7626">MVRKQNVANKQDVVRPDVRIPNGMGVLNPVADTTGDVAVSNGDGNGTDTSGLTTGPALNFTLATAATSAMTIPIE</sequence>
<name>A0ABR0K1C9_9EURO</name>
<keyword evidence="2" id="KW-1185">Reference proteome</keyword>
<dbReference type="EMBL" id="JAVRRG010000128">
    <property type="protein sequence ID" value="KAK5082522.1"/>
    <property type="molecule type" value="Genomic_DNA"/>
</dbReference>
<proteinExistence type="predicted"/>
<accession>A0ABR0K1C9</accession>
<comment type="caution">
    <text evidence="1">The sequence shown here is derived from an EMBL/GenBank/DDBJ whole genome shotgun (WGS) entry which is preliminary data.</text>
</comment>